<protein>
    <submittedName>
        <fullName evidence="1">Uncharacterized protein</fullName>
    </submittedName>
</protein>
<reference evidence="1 2" key="1">
    <citation type="journal article" date="2016" name="Mol. Biol. Evol.">
        <title>Comparative Genomics of Early-Diverging Mushroom-Forming Fungi Provides Insights into the Origins of Lignocellulose Decay Capabilities.</title>
        <authorList>
            <person name="Nagy L.G."/>
            <person name="Riley R."/>
            <person name="Tritt A."/>
            <person name="Adam C."/>
            <person name="Daum C."/>
            <person name="Floudas D."/>
            <person name="Sun H."/>
            <person name="Yadav J.S."/>
            <person name="Pangilinan J."/>
            <person name="Larsson K.H."/>
            <person name="Matsuura K."/>
            <person name="Barry K."/>
            <person name="Labutti K."/>
            <person name="Kuo R."/>
            <person name="Ohm R.A."/>
            <person name="Bhattacharya S.S."/>
            <person name="Shirouzu T."/>
            <person name="Yoshinaga Y."/>
            <person name="Martin F.M."/>
            <person name="Grigoriev I.V."/>
            <person name="Hibbett D.S."/>
        </authorList>
    </citation>
    <scope>NUCLEOTIDE SEQUENCE [LARGE SCALE GENOMIC DNA]</scope>
    <source>
        <strain evidence="1 2">HHB9708</strain>
    </source>
</reference>
<sequence>MEYGHANLASGLKEWQSSGILRQGCSDPLAKIKSCYDLSLTSNPSQQLDPGFPSSPRQRIEFRTNSQKAGSTASYTWKQTLQPTSTSTHFFHLMQVFDEPDGTPVMTLDAVNGNARIVDYSPQRQNCGGGCPTIPISQYTGITTLHSLRVTFGANGSAVYTVSNAVTGKQLLSYKPKGYMGGSSSYVKFGVYRSTYPGQSDVSSSVGDFALQ</sequence>
<accession>A0A164MAN2</accession>
<organism evidence="1 2">
    <name type="scientific">Sistotremastrum niveocremeum HHB9708</name>
    <dbReference type="NCBI Taxonomy" id="1314777"/>
    <lineage>
        <taxon>Eukaryota</taxon>
        <taxon>Fungi</taxon>
        <taxon>Dikarya</taxon>
        <taxon>Basidiomycota</taxon>
        <taxon>Agaricomycotina</taxon>
        <taxon>Agaricomycetes</taxon>
        <taxon>Sistotremastrales</taxon>
        <taxon>Sistotremastraceae</taxon>
        <taxon>Sertulicium</taxon>
        <taxon>Sertulicium niveocremeum</taxon>
    </lineage>
</organism>
<dbReference type="Gene3D" id="2.60.120.200">
    <property type="match status" value="1"/>
</dbReference>
<name>A0A164MAN2_9AGAM</name>
<proteinExistence type="predicted"/>
<evidence type="ECO:0000313" key="2">
    <source>
        <dbReference type="Proteomes" id="UP000076722"/>
    </source>
</evidence>
<dbReference type="AlphaFoldDB" id="A0A164MAN2"/>
<dbReference type="Proteomes" id="UP000076722">
    <property type="component" value="Unassembled WGS sequence"/>
</dbReference>
<evidence type="ECO:0000313" key="1">
    <source>
        <dbReference type="EMBL" id="KZS86532.1"/>
    </source>
</evidence>
<dbReference type="EMBL" id="KV419488">
    <property type="protein sequence ID" value="KZS86532.1"/>
    <property type="molecule type" value="Genomic_DNA"/>
</dbReference>
<dbReference type="OrthoDB" id="2538281at2759"/>
<gene>
    <name evidence="1" type="ORF">SISNIDRAFT_461645</name>
</gene>
<keyword evidence="2" id="KW-1185">Reference proteome</keyword>